<proteinExistence type="predicted"/>
<comment type="caution">
    <text evidence="2">The sequence shown here is derived from an EMBL/GenBank/DDBJ whole genome shotgun (WGS) entry which is preliminary data.</text>
</comment>
<dbReference type="InterPro" id="IPR036736">
    <property type="entry name" value="ACP-like_sf"/>
</dbReference>
<dbReference type="PROSITE" id="PS50075">
    <property type="entry name" value="CARRIER"/>
    <property type="match status" value="1"/>
</dbReference>
<dbReference type="SUPFAM" id="SSF47336">
    <property type="entry name" value="ACP-like"/>
    <property type="match status" value="1"/>
</dbReference>
<keyword evidence="3" id="KW-1185">Reference proteome</keyword>
<evidence type="ECO:0000259" key="1">
    <source>
        <dbReference type="PROSITE" id="PS50075"/>
    </source>
</evidence>
<evidence type="ECO:0000313" key="3">
    <source>
        <dbReference type="Proteomes" id="UP000624325"/>
    </source>
</evidence>
<evidence type="ECO:0000313" key="2">
    <source>
        <dbReference type="EMBL" id="GIF61826.1"/>
    </source>
</evidence>
<gene>
    <name evidence="2" type="ORF">Air01nite_79210</name>
</gene>
<name>A0ABQ4CH68_9ACTN</name>
<dbReference type="Pfam" id="PF00550">
    <property type="entry name" value="PP-binding"/>
    <property type="match status" value="1"/>
</dbReference>
<dbReference type="Proteomes" id="UP000624325">
    <property type="component" value="Unassembled WGS sequence"/>
</dbReference>
<protein>
    <recommendedName>
        <fullName evidence="1">Carrier domain-containing protein</fullName>
    </recommendedName>
</protein>
<organism evidence="2 3">
    <name type="scientific">Asanoa iriomotensis</name>
    <dbReference type="NCBI Taxonomy" id="234613"/>
    <lineage>
        <taxon>Bacteria</taxon>
        <taxon>Bacillati</taxon>
        <taxon>Actinomycetota</taxon>
        <taxon>Actinomycetes</taxon>
        <taxon>Micromonosporales</taxon>
        <taxon>Micromonosporaceae</taxon>
        <taxon>Asanoa</taxon>
    </lineage>
</organism>
<feature type="domain" description="Carrier" evidence="1">
    <location>
        <begin position="1"/>
        <end position="87"/>
    </location>
</feature>
<sequence>MSTTDTQADIRAALEACVRDIGRIAPTDTHFDQRSELFDTGYLDSLGIVALTAFVEQRFGVTLADDQLFDPRFTTIAGIADIIASHAATRPHTGSA</sequence>
<accession>A0ABQ4CH68</accession>
<reference evidence="2 3" key="1">
    <citation type="submission" date="2021-01" db="EMBL/GenBank/DDBJ databases">
        <title>Whole genome shotgun sequence of Asanoa iriomotensis NBRC 100142.</title>
        <authorList>
            <person name="Komaki H."/>
            <person name="Tamura T."/>
        </authorList>
    </citation>
    <scope>NUCLEOTIDE SEQUENCE [LARGE SCALE GENOMIC DNA]</scope>
    <source>
        <strain evidence="2 3">NBRC 100142</strain>
    </source>
</reference>
<dbReference type="RefSeq" id="WP_203708644.1">
    <property type="nucleotide sequence ID" value="NZ_BAAALU010000018.1"/>
</dbReference>
<dbReference type="Gene3D" id="1.10.1200.10">
    <property type="entry name" value="ACP-like"/>
    <property type="match status" value="1"/>
</dbReference>
<dbReference type="EMBL" id="BONC01000137">
    <property type="protein sequence ID" value="GIF61826.1"/>
    <property type="molecule type" value="Genomic_DNA"/>
</dbReference>
<dbReference type="InterPro" id="IPR009081">
    <property type="entry name" value="PP-bd_ACP"/>
</dbReference>